<evidence type="ECO:0000256" key="17">
    <source>
        <dbReference type="ARBA" id="ARBA00048611"/>
    </source>
</evidence>
<dbReference type="InParanoid" id="A0A6P8HBU8"/>
<comment type="catalytic activity">
    <reaction evidence="17">
        <text>prostaglandin A1 + NAD(+) = 15-oxo-prostaglandin A1 + NADH + H(+)</text>
        <dbReference type="Rhea" id="RHEA:41263"/>
        <dbReference type="ChEBI" id="CHEBI:15378"/>
        <dbReference type="ChEBI" id="CHEBI:57398"/>
        <dbReference type="ChEBI" id="CHEBI:57540"/>
        <dbReference type="ChEBI" id="CHEBI:57945"/>
        <dbReference type="ChEBI" id="CHEBI:85072"/>
    </reaction>
    <physiologicalReaction direction="left-to-right" evidence="17">
        <dbReference type="Rhea" id="RHEA:41264"/>
    </physiologicalReaction>
</comment>
<comment type="catalytic activity">
    <reaction evidence="10">
        <text>resolvin D1 + NAD(+) = 8-oxoresolvin D1 + NADH + H(+)</text>
        <dbReference type="Rhea" id="RHEA:50124"/>
        <dbReference type="ChEBI" id="CHEBI:15378"/>
        <dbReference type="ChEBI" id="CHEBI:57540"/>
        <dbReference type="ChEBI" id="CHEBI:57945"/>
        <dbReference type="ChEBI" id="CHEBI:132079"/>
        <dbReference type="ChEBI" id="CHEBI:132080"/>
    </reaction>
    <physiologicalReaction direction="left-to-right" evidence="10">
        <dbReference type="Rhea" id="RHEA:50125"/>
    </physiologicalReaction>
</comment>
<evidence type="ECO:0000256" key="7">
    <source>
        <dbReference type="ARBA" id="ARBA00042026"/>
    </source>
</evidence>
<keyword evidence="23" id="KW-1185">Reference proteome</keyword>
<dbReference type="PRINTS" id="PR00081">
    <property type="entry name" value="GDHRDH"/>
</dbReference>
<comment type="catalytic activity">
    <reaction evidence="14">
        <text>resolvin D1 + NAD(+) = 17-oxoresolvin D1 + NADH + H(+)</text>
        <dbReference type="Rhea" id="RHEA:50128"/>
        <dbReference type="ChEBI" id="CHEBI:15378"/>
        <dbReference type="ChEBI" id="CHEBI:57540"/>
        <dbReference type="ChEBI" id="CHEBI:57945"/>
        <dbReference type="ChEBI" id="CHEBI:132079"/>
        <dbReference type="ChEBI" id="CHEBI:132081"/>
    </reaction>
    <physiologicalReaction direction="left-to-right" evidence="14">
        <dbReference type="Rhea" id="RHEA:50129"/>
    </physiologicalReaction>
</comment>
<evidence type="ECO:0000256" key="4">
    <source>
        <dbReference type="ARBA" id="ARBA00039060"/>
    </source>
</evidence>
<comment type="catalytic activity">
    <reaction evidence="9">
        <text>prostaglandin E1 + NAD(+) = 15-oxoprostaglandin E1 + NADH + H(+)</text>
        <dbReference type="Rhea" id="RHEA:16477"/>
        <dbReference type="ChEBI" id="CHEBI:15378"/>
        <dbReference type="ChEBI" id="CHEBI:57397"/>
        <dbReference type="ChEBI" id="CHEBI:57401"/>
        <dbReference type="ChEBI" id="CHEBI:57540"/>
        <dbReference type="ChEBI" id="CHEBI:57945"/>
    </reaction>
    <physiologicalReaction direction="left-to-right" evidence="9">
        <dbReference type="Rhea" id="RHEA:16478"/>
    </physiologicalReaction>
</comment>
<evidence type="ECO:0000256" key="16">
    <source>
        <dbReference type="ARBA" id="ARBA00048535"/>
    </source>
</evidence>
<evidence type="ECO:0000256" key="22">
    <source>
        <dbReference type="RuleBase" id="RU000363"/>
    </source>
</evidence>
<evidence type="ECO:0000256" key="13">
    <source>
        <dbReference type="ARBA" id="ARBA00048144"/>
    </source>
</evidence>
<dbReference type="SUPFAM" id="SSF51735">
    <property type="entry name" value="NAD(P)-binding Rossmann-fold domains"/>
    <property type="match status" value="1"/>
</dbReference>
<comment type="similarity">
    <text evidence="1 22">Belongs to the short-chain dehydrogenases/reductases (SDR) family.</text>
</comment>
<evidence type="ECO:0000256" key="19">
    <source>
        <dbReference type="ARBA" id="ARBA00048921"/>
    </source>
</evidence>
<evidence type="ECO:0000256" key="5">
    <source>
        <dbReference type="ARBA" id="ARBA00040276"/>
    </source>
</evidence>
<comment type="catalytic activity">
    <reaction evidence="16">
        <text>lipoxin A4 + NAD(+) = 15-oxo-(5S,6R)-dihydroxy-(7E,9E,11Z,13E)-eicosatetraenoate + NADH + H(+)</text>
        <dbReference type="Rhea" id="RHEA:41572"/>
        <dbReference type="ChEBI" id="CHEBI:15378"/>
        <dbReference type="ChEBI" id="CHEBI:57540"/>
        <dbReference type="ChEBI" id="CHEBI:57945"/>
        <dbReference type="ChEBI" id="CHEBI:67026"/>
        <dbReference type="ChEBI" id="CHEBI:78311"/>
    </reaction>
    <physiologicalReaction direction="left-to-right" evidence="16">
        <dbReference type="Rhea" id="RHEA:41573"/>
    </physiologicalReaction>
</comment>
<evidence type="ECO:0000256" key="9">
    <source>
        <dbReference type="ARBA" id="ARBA00047325"/>
    </source>
</evidence>
<organism evidence="23 24">
    <name type="scientific">Actinia tenebrosa</name>
    <name type="common">Australian red waratah sea anemone</name>
    <dbReference type="NCBI Taxonomy" id="6105"/>
    <lineage>
        <taxon>Eukaryota</taxon>
        <taxon>Metazoa</taxon>
        <taxon>Cnidaria</taxon>
        <taxon>Anthozoa</taxon>
        <taxon>Hexacorallia</taxon>
        <taxon>Actiniaria</taxon>
        <taxon>Actiniidae</taxon>
        <taxon>Actinia</taxon>
    </lineage>
</organism>
<dbReference type="InterPro" id="IPR002347">
    <property type="entry name" value="SDR_fam"/>
</dbReference>
<dbReference type="PANTHER" id="PTHR44229:SF4">
    <property type="entry name" value="15-HYDROXYPROSTAGLANDIN DEHYDROGENASE [NAD(+)]"/>
    <property type="match status" value="1"/>
</dbReference>
<comment type="catalytic activity">
    <reaction evidence="13">
        <text>(11R)-hydroxy-(5Z,8Z,12E,14Z)-eicosatetraenoate + NAD(+) = 11-oxo-(5Z,8Z,12E,14Z)-eicosatetraenoate + NADH + H(+)</text>
        <dbReference type="Rhea" id="RHEA:48640"/>
        <dbReference type="ChEBI" id="CHEBI:15378"/>
        <dbReference type="ChEBI" id="CHEBI:57540"/>
        <dbReference type="ChEBI" id="CHEBI:57945"/>
        <dbReference type="ChEBI" id="CHEBI:78836"/>
        <dbReference type="ChEBI" id="CHEBI:90697"/>
    </reaction>
    <physiologicalReaction direction="left-to-right" evidence="13">
        <dbReference type="Rhea" id="RHEA:48641"/>
    </physiologicalReaction>
</comment>
<evidence type="ECO:0000256" key="3">
    <source>
        <dbReference type="ARBA" id="ARBA00038968"/>
    </source>
</evidence>
<dbReference type="EC" id="1.1.1.141" evidence="3"/>
<evidence type="ECO:0000256" key="21">
    <source>
        <dbReference type="ARBA" id="ARBA00049188"/>
    </source>
</evidence>
<evidence type="ECO:0000256" key="12">
    <source>
        <dbReference type="ARBA" id="ARBA00048140"/>
    </source>
</evidence>
<dbReference type="EC" id="1.1.1.232" evidence="4"/>
<comment type="catalytic activity">
    <reaction evidence="20">
        <text>(15S)-hydroxy-(5Z,8Z,11Z,13E)-eicosatetraenoate + NAD(+) = 15-oxo-(5Z,8Z,11Z,13E)-eicosatetraenoate + NADH + H(+)</text>
        <dbReference type="Rhea" id="RHEA:23260"/>
        <dbReference type="ChEBI" id="CHEBI:15378"/>
        <dbReference type="ChEBI" id="CHEBI:57409"/>
        <dbReference type="ChEBI" id="CHEBI:57410"/>
        <dbReference type="ChEBI" id="CHEBI:57540"/>
        <dbReference type="ChEBI" id="CHEBI:57945"/>
        <dbReference type="EC" id="1.1.1.232"/>
    </reaction>
    <physiologicalReaction direction="left-to-right" evidence="20">
        <dbReference type="Rhea" id="RHEA:23261"/>
    </physiologicalReaction>
</comment>
<dbReference type="FunFam" id="3.40.50.720:FF:000149">
    <property type="entry name" value="15-hydroxyprostaglandin dehydrogenase [NAD(+)]"/>
    <property type="match status" value="1"/>
</dbReference>
<comment type="catalytic activity">
    <reaction evidence="12">
        <text>15-oxo-(5S,6R)-dihydroxy-(7E,9E,11Z)-eicosatrienoate + NADH + H(+) = (5S,6R,15S)-trihydroxy-(7E,9E,11Z)-eicosatrienoate + NAD(+)</text>
        <dbReference type="Rhea" id="RHEA:41596"/>
        <dbReference type="ChEBI" id="CHEBI:15378"/>
        <dbReference type="ChEBI" id="CHEBI:57540"/>
        <dbReference type="ChEBI" id="CHEBI:57945"/>
        <dbReference type="ChEBI" id="CHEBI:78325"/>
        <dbReference type="ChEBI" id="CHEBI:78329"/>
    </reaction>
    <physiologicalReaction direction="left-to-right" evidence="12">
        <dbReference type="Rhea" id="RHEA:41597"/>
    </physiologicalReaction>
</comment>
<evidence type="ECO:0000256" key="14">
    <source>
        <dbReference type="ARBA" id="ARBA00048170"/>
    </source>
</evidence>
<accession>A0A6P8HBU8</accession>
<evidence type="ECO:0000256" key="6">
    <source>
        <dbReference type="ARBA" id="ARBA00041812"/>
    </source>
</evidence>
<dbReference type="InterPro" id="IPR036291">
    <property type="entry name" value="NAD(P)-bd_dom_sf"/>
</dbReference>
<comment type="function">
    <text evidence="8">Catalyzes the NAD-dependent dehydrogenation (oxidation) of a broad array of hydroxylated polyunsaturated fatty acids (mainly eicosanoids and docosanoids, including prostaglandins, lipoxins and resolvins), yielding their corresponding keto (oxo) metabolites. Decreases the levels of the pro-proliferative prostaglandins such as prostaglandin E2 (whose activity is increased in cancer because of an increase in the expression of cyclooxygenase 2) and generates oxo-fatty acid products that can profoundly influence cell function by abrogating pro-inflammatory cytokine expression. Converts resolvins E1, D1 and D2 to their oxo products, which represents a mode of resolvin inactivation. Resolvin E1 plays important roles during the resolution phase of acute inflammation, while resolvins D1 and D2 have a unique role in obesity-induced adipose inflammation.</text>
</comment>
<reference evidence="24" key="1">
    <citation type="submission" date="2025-08" db="UniProtKB">
        <authorList>
            <consortium name="RefSeq"/>
        </authorList>
    </citation>
    <scope>IDENTIFICATION</scope>
    <source>
        <tissue evidence="24">Tentacle</tissue>
    </source>
</reference>
<evidence type="ECO:0000256" key="15">
    <source>
        <dbReference type="ARBA" id="ARBA00048393"/>
    </source>
</evidence>
<evidence type="ECO:0000256" key="20">
    <source>
        <dbReference type="ARBA" id="ARBA00049151"/>
    </source>
</evidence>
<dbReference type="GO" id="GO:0016404">
    <property type="term" value="F:15-hydroxyprostaglandin dehydrogenase (NAD+) activity"/>
    <property type="evidence" value="ECO:0007669"/>
    <property type="project" value="UniProtKB-EC"/>
</dbReference>
<evidence type="ECO:0000256" key="18">
    <source>
        <dbReference type="ARBA" id="ARBA00048739"/>
    </source>
</evidence>
<comment type="catalytic activity">
    <reaction evidence="15">
        <text>resolvin D2 + NAD(+) = 7-oxoresolvin D2 + NADH + H(+)</text>
        <dbReference type="Rhea" id="RHEA:53584"/>
        <dbReference type="ChEBI" id="CHEBI:15378"/>
        <dbReference type="ChEBI" id="CHEBI:57540"/>
        <dbReference type="ChEBI" id="CHEBI:57945"/>
        <dbReference type="ChEBI" id="CHEBI:133367"/>
        <dbReference type="ChEBI" id="CHEBI:137497"/>
    </reaction>
    <physiologicalReaction direction="left-to-right" evidence="15">
        <dbReference type="Rhea" id="RHEA:53585"/>
    </physiologicalReaction>
</comment>
<comment type="catalytic activity">
    <reaction evidence="21">
        <text>resolvin E1 + NAD(+) = 18-oxo-resolvin E1 + NADH + H(+)</text>
        <dbReference type="Rhea" id="RHEA:49244"/>
        <dbReference type="ChEBI" id="CHEBI:15378"/>
        <dbReference type="ChEBI" id="CHEBI:57540"/>
        <dbReference type="ChEBI" id="CHEBI:57945"/>
        <dbReference type="ChEBI" id="CHEBI:91000"/>
        <dbReference type="ChEBI" id="CHEBI:91001"/>
    </reaction>
    <physiologicalReaction direction="left-to-right" evidence="21">
        <dbReference type="Rhea" id="RHEA:49245"/>
    </physiologicalReaction>
</comment>
<comment type="catalytic activity">
    <reaction evidence="11">
        <text>14-hydroxy-(4Z,7Z,10Z,12E,16Z,19Z)-docosahexaenoate + NAD(+) = 14-oxo-(4Z,7Z,10Z,12E,16Z,19Z)-docosahexaenoate + NADH + H(+)</text>
        <dbReference type="Rhea" id="RHEA:48952"/>
        <dbReference type="ChEBI" id="CHEBI:15378"/>
        <dbReference type="ChEBI" id="CHEBI:57540"/>
        <dbReference type="ChEBI" id="CHEBI:57945"/>
        <dbReference type="ChEBI" id="CHEBI:90866"/>
        <dbReference type="ChEBI" id="CHEBI:90867"/>
    </reaction>
    <physiologicalReaction direction="left-to-right" evidence="11">
        <dbReference type="Rhea" id="RHEA:48953"/>
    </physiologicalReaction>
</comment>
<evidence type="ECO:0000256" key="8">
    <source>
        <dbReference type="ARBA" id="ARBA00045705"/>
    </source>
</evidence>
<dbReference type="RefSeq" id="XP_031552603.1">
    <property type="nucleotide sequence ID" value="XM_031696743.1"/>
</dbReference>
<dbReference type="OrthoDB" id="37659at2759"/>
<dbReference type="PRINTS" id="PR00080">
    <property type="entry name" value="SDRFAMILY"/>
</dbReference>
<dbReference type="GO" id="GO:0047034">
    <property type="term" value="F:15-hydroxyicosatetraenoate dehydrogenase activity"/>
    <property type="evidence" value="ECO:0007669"/>
    <property type="project" value="UniProtKB-EC"/>
</dbReference>
<dbReference type="GO" id="GO:0005737">
    <property type="term" value="C:cytoplasm"/>
    <property type="evidence" value="ECO:0007669"/>
    <property type="project" value="TreeGrafter"/>
</dbReference>
<evidence type="ECO:0000256" key="1">
    <source>
        <dbReference type="ARBA" id="ARBA00006484"/>
    </source>
</evidence>
<gene>
    <name evidence="24" type="primary">LOC116289812</name>
</gene>
<dbReference type="Proteomes" id="UP000515163">
    <property type="component" value="Unplaced"/>
</dbReference>
<evidence type="ECO:0000256" key="10">
    <source>
        <dbReference type="ARBA" id="ARBA00047672"/>
    </source>
</evidence>
<comment type="catalytic activity">
    <reaction evidence="18">
        <text>prostaglandin E2 + NAD(+) = 15-oxoprostaglandin E2 + NADH + H(+)</text>
        <dbReference type="Rhea" id="RHEA:11876"/>
        <dbReference type="ChEBI" id="CHEBI:15378"/>
        <dbReference type="ChEBI" id="CHEBI:57400"/>
        <dbReference type="ChEBI" id="CHEBI:57540"/>
        <dbReference type="ChEBI" id="CHEBI:57945"/>
        <dbReference type="ChEBI" id="CHEBI:606564"/>
        <dbReference type="EC" id="1.1.1.141"/>
    </reaction>
    <physiologicalReaction direction="left-to-right" evidence="18">
        <dbReference type="Rhea" id="RHEA:11877"/>
    </physiologicalReaction>
</comment>
<dbReference type="AlphaFoldDB" id="A0A6P8HBU8"/>
<dbReference type="CDD" id="cd05323">
    <property type="entry name" value="ADH_SDR_c_like"/>
    <property type="match status" value="1"/>
</dbReference>
<dbReference type="Gene3D" id="3.40.50.720">
    <property type="entry name" value="NAD(P)-binding Rossmann-like Domain"/>
    <property type="match status" value="1"/>
</dbReference>
<dbReference type="Pfam" id="PF00106">
    <property type="entry name" value="adh_short"/>
    <property type="match status" value="1"/>
</dbReference>
<dbReference type="PANTHER" id="PTHR44229">
    <property type="entry name" value="15-HYDROXYPROSTAGLANDIN DEHYDROGENASE [NAD(+)]"/>
    <property type="match status" value="1"/>
</dbReference>
<keyword evidence="2" id="KW-0560">Oxidoreductase</keyword>
<evidence type="ECO:0000313" key="23">
    <source>
        <dbReference type="Proteomes" id="UP000515163"/>
    </source>
</evidence>
<name>A0A6P8HBU8_ACTTE</name>
<evidence type="ECO:0000256" key="11">
    <source>
        <dbReference type="ARBA" id="ARBA00048008"/>
    </source>
</evidence>
<dbReference type="KEGG" id="aten:116289812"/>
<dbReference type="GeneID" id="116289812"/>
<evidence type="ECO:0000313" key="24">
    <source>
        <dbReference type="RefSeq" id="XP_031552603.1"/>
    </source>
</evidence>
<protein>
    <recommendedName>
        <fullName evidence="5">15-hydroxyprostaglandin dehydrogenase [NAD(+)]</fullName>
        <ecNumber evidence="3">1.1.1.141</ecNumber>
        <ecNumber evidence="4">1.1.1.232</ecNumber>
    </recommendedName>
    <alternativeName>
        <fullName evidence="7">Eicosanoid/docosanoid dehydrogenase [NAD(+)]</fullName>
    </alternativeName>
    <alternativeName>
        <fullName evidence="6">Prostaglandin dehydrogenase 1</fullName>
    </alternativeName>
</protein>
<sequence length="261" mass="28238">MKIKGSVALITGGAQGIGREICKALLERGAKVSILDIKKEIGQDQVKNFQNKYGESSVAFVPCDVTNKNQMEAAFQRSWDVFGNIDIVCNNAGIVHTADMTDGVWDKMIDVNVKGVVHGTILGIKYMSTNGSMGHGGTIINVASIAGLIPATDMPVYAATKHAVVGLTRSLEGLKDSDGVRINCICPSFTDTPMVVDGGLTNPQFQDRLTAKYIRKFGLLRPELIASGVIELIEDDTKNAAVMRVTKQNGIDYKKYFQPKL</sequence>
<proteinExistence type="inferred from homology"/>
<evidence type="ECO:0000256" key="2">
    <source>
        <dbReference type="ARBA" id="ARBA00023002"/>
    </source>
</evidence>
<comment type="catalytic activity">
    <reaction evidence="19">
        <text>resolvin D2 + NAD(+) = 16-oxoresolvin D2 + NADH + H(+)</text>
        <dbReference type="Rhea" id="RHEA:53588"/>
        <dbReference type="ChEBI" id="CHEBI:15378"/>
        <dbReference type="ChEBI" id="CHEBI:57540"/>
        <dbReference type="ChEBI" id="CHEBI:57945"/>
        <dbReference type="ChEBI" id="CHEBI:133367"/>
        <dbReference type="ChEBI" id="CHEBI:137498"/>
    </reaction>
    <physiologicalReaction direction="left-to-right" evidence="19">
        <dbReference type="Rhea" id="RHEA:53589"/>
    </physiologicalReaction>
</comment>